<dbReference type="EMBL" id="AYYR01000004">
    <property type="protein sequence ID" value="KRM77922.1"/>
    <property type="molecule type" value="Genomic_DNA"/>
</dbReference>
<comment type="similarity">
    <text evidence="1">Belongs to the DltD family.</text>
</comment>
<dbReference type="RefSeq" id="WP_235809139.1">
    <property type="nucleotide sequence ID" value="NZ_AYYR01000004.1"/>
</dbReference>
<keyword evidence="1" id="KW-1003">Cell membrane</keyword>
<protein>
    <recommendedName>
        <fullName evidence="1">Protein DltD</fullName>
    </recommendedName>
</protein>
<dbReference type="UniPathway" id="UPA00556"/>
<dbReference type="PANTHER" id="PTHR40039">
    <property type="entry name" value="PROTEIN DLTD"/>
    <property type="match status" value="1"/>
</dbReference>
<reference evidence="3 4" key="1">
    <citation type="journal article" date="2015" name="Genome Announc.">
        <title>Expanding the biotechnology potential of lactobacilli through comparative genomics of 213 strains and associated genera.</title>
        <authorList>
            <person name="Sun Z."/>
            <person name="Harris H.M."/>
            <person name="McCann A."/>
            <person name="Guo C."/>
            <person name="Argimon S."/>
            <person name="Zhang W."/>
            <person name="Yang X."/>
            <person name="Jeffery I.B."/>
            <person name="Cooney J.C."/>
            <person name="Kagawa T.F."/>
            <person name="Liu W."/>
            <person name="Song Y."/>
            <person name="Salvetti E."/>
            <person name="Wrobel A."/>
            <person name="Rasinkangas P."/>
            <person name="Parkhill J."/>
            <person name="Rea M.C."/>
            <person name="O'Sullivan O."/>
            <person name="Ritari J."/>
            <person name="Douillard F.P."/>
            <person name="Paul Ross R."/>
            <person name="Yang R."/>
            <person name="Briner A.E."/>
            <person name="Felis G.E."/>
            <person name="de Vos W.M."/>
            <person name="Barrangou R."/>
            <person name="Klaenhammer T.R."/>
            <person name="Caufield P.W."/>
            <person name="Cui Y."/>
            <person name="Zhang H."/>
            <person name="O'Toole P.W."/>
        </authorList>
    </citation>
    <scope>NUCLEOTIDE SEQUENCE [LARGE SCALE GENOMIC DNA]</scope>
    <source>
        <strain evidence="3 4">DSM 20515</strain>
    </source>
</reference>
<evidence type="ECO:0000256" key="2">
    <source>
        <dbReference type="SAM" id="Phobius"/>
    </source>
</evidence>
<evidence type="ECO:0000313" key="4">
    <source>
        <dbReference type="Proteomes" id="UP000051845"/>
    </source>
</evidence>
<keyword evidence="1 2" id="KW-0472">Membrane</keyword>
<accession>A0A0R2BHH8</accession>
<evidence type="ECO:0000256" key="1">
    <source>
        <dbReference type="PIRNR" id="PIRNR021438"/>
    </source>
</evidence>
<dbReference type="InterPro" id="IPR006998">
    <property type="entry name" value="DltD"/>
</dbReference>
<dbReference type="SUPFAM" id="SSF52266">
    <property type="entry name" value="SGNH hydrolase"/>
    <property type="match status" value="1"/>
</dbReference>
<evidence type="ECO:0000313" key="3">
    <source>
        <dbReference type="EMBL" id="KRM77922.1"/>
    </source>
</evidence>
<keyword evidence="2" id="KW-0812">Transmembrane</keyword>
<dbReference type="GO" id="GO:0005886">
    <property type="term" value="C:plasma membrane"/>
    <property type="evidence" value="ECO:0007669"/>
    <property type="project" value="UniProtKB-UniRule"/>
</dbReference>
<dbReference type="InterPro" id="IPR023896">
    <property type="entry name" value="LTA_DltD"/>
</dbReference>
<sequence length="420" mass="47821">MKRHPIWQIFGPLMIAFAGVALLLFGPHHKPDEAGAQSDAQLINKAAVSLSANVYRGQALKNEALDLGYVPFFGSSELSRMDPLHPSVLADKYDRNYQPFLLGKPGTQSLSQLMAMQTMGDNLDHKKVVFILSPQWFTKQGQNRQAFNYYKSAIGDMTWTLQATNTLVDRTTAKRLLKVTGNGGGTLQRSAWERLAKGDGLTENQRAYFEGRLHVLQNEDHYFDKLMLPNRLGKLARAEQHLPAADTAGALNRLADKLGKRHTHNRFGINNGFYKHRLKPAGIKHFKNSQRNFDYRRSPEYTDFELVLNQFAKHHINAMFILPPVNDKWAAYTGLSQSMLKQTNAKVKQQLQTQGFTNVVDLSNQGGKRYFMTDTIHLGWRGWIAVDQHVKPFLTQQQTAPHFHMKGYYLSKQWANRIVK</sequence>
<dbReference type="STRING" id="33960.TY91_15430"/>
<dbReference type="NCBIfam" id="TIGR04092">
    <property type="entry name" value="LTA_DltD"/>
    <property type="match status" value="1"/>
</dbReference>
<dbReference type="Proteomes" id="UP000051845">
    <property type="component" value="Unassembled WGS sequence"/>
</dbReference>
<proteinExistence type="inferred from homology"/>
<comment type="caution">
    <text evidence="3">The sequence shown here is derived from an EMBL/GenBank/DDBJ whole genome shotgun (WGS) entry which is preliminary data.</text>
</comment>
<gene>
    <name evidence="3" type="ORF">FC82_GL001813</name>
</gene>
<dbReference type="PIRSF" id="PIRSF021438">
    <property type="entry name" value="DltD"/>
    <property type="match status" value="1"/>
</dbReference>
<dbReference type="AlphaFoldDB" id="A0A0R2BHH8"/>
<comment type="pathway">
    <text evidence="1">Cell wall biogenesis; lipoteichoic acid biosynthesis.</text>
</comment>
<organism evidence="3 4">
    <name type="scientific">Secundilactobacillus collinoides DSM 20515 = JCM 1123</name>
    <dbReference type="NCBI Taxonomy" id="1423733"/>
    <lineage>
        <taxon>Bacteria</taxon>
        <taxon>Bacillati</taxon>
        <taxon>Bacillota</taxon>
        <taxon>Bacilli</taxon>
        <taxon>Lactobacillales</taxon>
        <taxon>Lactobacillaceae</taxon>
        <taxon>Secundilactobacillus</taxon>
    </lineage>
</organism>
<dbReference type="GO" id="GO:0070395">
    <property type="term" value="P:lipoteichoic acid biosynthetic process"/>
    <property type="evidence" value="ECO:0007669"/>
    <property type="project" value="UniProtKB-UniRule"/>
</dbReference>
<feature type="transmembrane region" description="Helical" evidence="2">
    <location>
        <begin position="6"/>
        <end position="25"/>
    </location>
</feature>
<name>A0A0R2BHH8_SECCO</name>
<keyword evidence="2" id="KW-1133">Transmembrane helix</keyword>
<dbReference type="PATRIC" id="fig|1423733.4.peg.1909"/>
<dbReference type="Pfam" id="PF04914">
    <property type="entry name" value="DltD"/>
    <property type="match status" value="1"/>
</dbReference>
<dbReference type="PANTHER" id="PTHR40039:SF1">
    <property type="entry name" value="PROTEIN DLTD"/>
    <property type="match status" value="1"/>
</dbReference>